<dbReference type="PANTHER" id="PTHR42920:SF5">
    <property type="entry name" value="EAMA DOMAIN-CONTAINING PROTEIN"/>
    <property type="match status" value="1"/>
</dbReference>
<dbReference type="InterPro" id="IPR037185">
    <property type="entry name" value="EmrE-like"/>
</dbReference>
<organism evidence="9 10">
    <name type="scientific">Nocardioides simplex</name>
    <name type="common">Arthrobacter simplex</name>
    <dbReference type="NCBI Taxonomy" id="2045"/>
    <lineage>
        <taxon>Bacteria</taxon>
        <taxon>Bacillati</taxon>
        <taxon>Actinomycetota</taxon>
        <taxon>Actinomycetes</taxon>
        <taxon>Propionibacteriales</taxon>
        <taxon>Nocardioidaceae</taxon>
        <taxon>Pimelobacter</taxon>
    </lineage>
</organism>
<comment type="caution">
    <text evidence="9">The sequence shown here is derived from an EMBL/GenBank/DDBJ whole genome shotgun (WGS) entry which is preliminary data.</text>
</comment>
<evidence type="ECO:0000256" key="7">
    <source>
        <dbReference type="SAM" id="Phobius"/>
    </source>
</evidence>
<comment type="subcellular location">
    <subcellularLocation>
        <location evidence="1">Cell membrane</location>
        <topology evidence="1">Multi-pass membrane protein</topology>
    </subcellularLocation>
</comment>
<dbReference type="AlphaFoldDB" id="A0A7J5E3G0"/>
<evidence type="ECO:0000256" key="2">
    <source>
        <dbReference type="ARBA" id="ARBA00007362"/>
    </source>
</evidence>
<feature type="transmembrane region" description="Helical" evidence="7">
    <location>
        <begin position="241"/>
        <end position="259"/>
    </location>
</feature>
<feature type="transmembrane region" description="Helical" evidence="7">
    <location>
        <begin position="265"/>
        <end position="282"/>
    </location>
</feature>
<feature type="transmembrane region" description="Helical" evidence="7">
    <location>
        <begin position="122"/>
        <end position="141"/>
    </location>
</feature>
<keyword evidence="6 7" id="KW-0472">Membrane</keyword>
<dbReference type="Proteomes" id="UP000449906">
    <property type="component" value="Unassembled WGS sequence"/>
</dbReference>
<dbReference type="InterPro" id="IPR051258">
    <property type="entry name" value="Diverse_Substrate_Transporter"/>
</dbReference>
<feature type="transmembrane region" description="Helical" evidence="7">
    <location>
        <begin position="35"/>
        <end position="55"/>
    </location>
</feature>
<name>A0A7J5E3G0_NOCSI</name>
<feature type="transmembrane region" description="Helical" evidence="7">
    <location>
        <begin position="209"/>
        <end position="229"/>
    </location>
</feature>
<evidence type="ECO:0000256" key="6">
    <source>
        <dbReference type="ARBA" id="ARBA00023136"/>
    </source>
</evidence>
<feature type="domain" description="EamA" evidence="8">
    <location>
        <begin position="2"/>
        <end position="135"/>
    </location>
</feature>
<evidence type="ECO:0000256" key="4">
    <source>
        <dbReference type="ARBA" id="ARBA00022692"/>
    </source>
</evidence>
<keyword evidence="5 7" id="KW-1133">Transmembrane helix</keyword>
<dbReference type="Gene3D" id="1.10.3730.20">
    <property type="match status" value="2"/>
</dbReference>
<accession>A0A7J5E3G0</accession>
<evidence type="ECO:0000256" key="3">
    <source>
        <dbReference type="ARBA" id="ARBA00022475"/>
    </source>
</evidence>
<evidence type="ECO:0000256" key="5">
    <source>
        <dbReference type="ARBA" id="ARBA00022989"/>
    </source>
</evidence>
<protein>
    <submittedName>
        <fullName evidence="9">DMT family transporter</fullName>
    </submittedName>
</protein>
<dbReference type="SUPFAM" id="SSF103481">
    <property type="entry name" value="Multidrug resistance efflux transporter EmrE"/>
    <property type="match status" value="2"/>
</dbReference>
<comment type="similarity">
    <text evidence="2">Belongs to the EamA transporter family.</text>
</comment>
<dbReference type="GO" id="GO:0005886">
    <property type="term" value="C:plasma membrane"/>
    <property type="evidence" value="ECO:0007669"/>
    <property type="project" value="UniProtKB-SubCell"/>
</dbReference>
<evidence type="ECO:0000256" key="1">
    <source>
        <dbReference type="ARBA" id="ARBA00004651"/>
    </source>
</evidence>
<feature type="transmembrane region" description="Helical" evidence="7">
    <location>
        <begin position="90"/>
        <end position="110"/>
    </location>
</feature>
<dbReference type="RefSeq" id="WP_151580124.1">
    <property type="nucleotide sequence ID" value="NZ_WBVM01000001.1"/>
</dbReference>
<gene>
    <name evidence="9" type="ORF">F9L07_13740</name>
</gene>
<keyword evidence="3" id="KW-1003">Cell membrane</keyword>
<dbReference type="Pfam" id="PF00892">
    <property type="entry name" value="EamA"/>
    <property type="match status" value="2"/>
</dbReference>
<feature type="transmembrane region" description="Helical" evidence="7">
    <location>
        <begin position="178"/>
        <end position="197"/>
    </location>
</feature>
<dbReference type="InterPro" id="IPR000620">
    <property type="entry name" value="EamA_dom"/>
</dbReference>
<reference evidence="9 10" key="1">
    <citation type="submission" date="2019-09" db="EMBL/GenBank/DDBJ databases">
        <title>Pimelobacter sp. isolated from Paulinella.</title>
        <authorList>
            <person name="Jeong S.E."/>
        </authorList>
    </citation>
    <scope>NUCLEOTIDE SEQUENCE [LARGE SCALE GENOMIC DNA]</scope>
    <source>
        <strain evidence="9 10">Pch-N</strain>
    </source>
</reference>
<evidence type="ECO:0000259" key="8">
    <source>
        <dbReference type="Pfam" id="PF00892"/>
    </source>
</evidence>
<keyword evidence="4 7" id="KW-0812">Transmembrane</keyword>
<proteinExistence type="inferred from homology"/>
<feature type="transmembrane region" description="Helical" evidence="7">
    <location>
        <begin position="147"/>
        <end position="166"/>
    </location>
</feature>
<evidence type="ECO:0000313" key="9">
    <source>
        <dbReference type="EMBL" id="KAB2812791.1"/>
    </source>
</evidence>
<feature type="domain" description="EamA" evidence="8">
    <location>
        <begin position="148"/>
        <end position="281"/>
    </location>
</feature>
<feature type="transmembrane region" description="Helical" evidence="7">
    <location>
        <begin position="62"/>
        <end position="84"/>
    </location>
</feature>
<dbReference type="EMBL" id="WBVM01000001">
    <property type="protein sequence ID" value="KAB2812791.1"/>
    <property type="molecule type" value="Genomic_DNA"/>
</dbReference>
<evidence type="ECO:0000313" key="10">
    <source>
        <dbReference type="Proteomes" id="UP000449906"/>
    </source>
</evidence>
<sequence>MGRLYCLLSAVGFGLMAVFAKSAYAAGVSVDGLLVVRFGLAAVVLLAVAAGTGALRRLSRRAVLVGLGMGVFGYAVQASLYFSALRHLDAALVALILYVYPALVMLVAVLTRREPVSPRRVAALLVALAGIGLVLVGAGAASGGLDVRGALLALGAALTYTGYIVVGDRFTDGAPPLALAAVICAGATAALLVVGGVRGGTALDFTATGWLWLTAIALVSTVGSMLLFFAGMARVGPSTAAILSILEPVVTVVSAAVMFGELLTAVQVAGGALVLAAVVLVRQPREHAPRERVRPYFSSLLIRRSASGLPPV</sequence>
<dbReference type="PANTHER" id="PTHR42920">
    <property type="entry name" value="OS03G0707200 PROTEIN-RELATED"/>
    <property type="match status" value="1"/>
</dbReference>